<dbReference type="Gramene" id="KXG19139">
    <property type="protein sequence ID" value="KXG19139"/>
    <property type="gene ID" value="SORBI_3010G010000"/>
</dbReference>
<feature type="compositionally biased region" description="Low complexity" evidence="1">
    <location>
        <begin position="197"/>
        <end position="218"/>
    </location>
</feature>
<feature type="region of interest" description="Disordered" evidence="1">
    <location>
        <begin position="1"/>
        <end position="20"/>
    </location>
</feature>
<feature type="compositionally biased region" description="Basic and acidic residues" evidence="1">
    <location>
        <begin position="339"/>
        <end position="348"/>
    </location>
</feature>
<evidence type="ECO:0000313" key="4">
    <source>
        <dbReference type="Proteomes" id="UP000000768"/>
    </source>
</evidence>
<evidence type="ECO:0000256" key="1">
    <source>
        <dbReference type="SAM" id="MobiDB-lite"/>
    </source>
</evidence>
<protein>
    <submittedName>
        <fullName evidence="3">Uncharacterized protein</fullName>
    </submittedName>
</protein>
<reference evidence="4" key="2">
    <citation type="journal article" date="2018" name="Plant J.">
        <title>The Sorghum bicolor reference genome: improved assembly, gene annotations, a transcriptome atlas, and signatures of genome organization.</title>
        <authorList>
            <person name="McCormick R.F."/>
            <person name="Truong S.K."/>
            <person name="Sreedasyam A."/>
            <person name="Jenkins J."/>
            <person name="Shu S."/>
            <person name="Sims D."/>
            <person name="Kennedy M."/>
            <person name="Amirebrahimi M."/>
            <person name="Weers B.D."/>
            <person name="McKinley B."/>
            <person name="Mattison A."/>
            <person name="Morishige D.T."/>
            <person name="Grimwood J."/>
            <person name="Schmutz J."/>
            <person name="Mullet J.E."/>
        </authorList>
    </citation>
    <scope>NUCLEOTIDE SEQUENCE [LARGE SCALE GENOMIC DNA]</scope>
    <source>
        <strain evidence="4">cv. BTx623</strain>
    </source>
</reference>
<dbReference type="PANTHER" id="PTHR31170">
    <property type="entry name" value="BNAC04G53230D PROTEIN"/>
    <property type="match status" value="1"/>
</dbReference>
<dbReference type="OrthoDB" id="681566at2759"/>
<gene>
    <name evidence="3" type="ORF">SORBI_3010G010000</name>
</gene>
<name>A0A194YGP4_SORBI</name>
<dbReference type="EMBL" id="CM000769">
    <property type="protein sequence ID" value="KXG19139.1"/>
    <property type="molecule type" value="Genomic_DNA"/>
</dbReference>
<dbReference type="PANTHER" id="PTHR31170:SF18">
    <property type="entry name" value="(WILD MALAYSIAN BANANA) HYPOTHETICAL PROTEIN"/>
    <property type="match status" value="1"/>
</dbReference>
<evidence type="ECO:0000313" key="3">
    <source>
        <dbReference type="EMBL" id="KXG19139.1"/>
    </source>
</evidence>
<keyword evidence="2" id="KW-0472">Membrane</keyword>
<feature type="region of interest" description="Disordered" evidence="1">
    <location>
        <begin position="320"/>
        <end position="352"/>
    </location>
</feature>
<feature type="transmembrane region" description="Helical" evidence="2">
    <location>
        <begin position="522"/>
        <end position="544"/>
    </location>
</feature>
<evidence type="ECO:0000256" key="2">
    <source>
        <dbReference type="SAM" id="Phobius"/>
    </source>
</evidence>
<keyword evidence="2" id="KW-0812">Transmembrane</keyword>
<keyword evidence="2" id="KW-1133">Transmembrane helix</keyword>
<sequence>MAQEEQGEGDIEAPKIQEESDGNGIVASVAFPTIKEVTRESRALNSDSNCIVTTVAFPTIKKITRESRALNSGRYEPCHVWIGPYYDPRDSSSSSSQLRSRMDDGREYLQLLIIVAANKPPAEGRTNDLENALVMEISKQLDAASPGHYDYTEKSCWTGDREDLARMLLFDGCYLLTEYVSAKTLQQQYQSAHAPPGSSKGQGQGRMRQGEGSSSSGSDDNKDASNALVVRDTWYILQNQIPFLVLEEIFKQVTGCATAEYARRDIISRAHLLLDKHRMCISPSHPAASKLLVVDDPPQNQTTAAIFHLLHLLHKLLKPHNKKPPAGSGSGSGSSEPESEMRKSDRRAQGQWHRATDYRMYANVEFKGRDLGDDDDDSDADADAVLSVLDVRIKGRNVIIPCLRIDGDTWTILLNLMALEGQHPRLLGTYVTAYCLFMSQIACTKEDVELLEAKGVIDRHLSTPESVAADFSRLCDAVVLDRSNSKSNYLKPIWQHLDKRYTSRKHNVLSWIRLNYLTCRNISVLLGVFSAIILLGAGLLSAVYQVLSYYHPQNVAPAPHHMGTN</sequence>
<reference evidence="3 4" key="1">
    <citation type="journal article" date="2009" name="Nature">
        <title>The Sorghum bicolor genome and the diversification of grasses.</title>
        <authorList>
            <person name="Paterson A.H."/>
            <person name="Bowers J.E."/>
            <person name="Bruggmann R."/>
            <person name="Dubchak I."/>
            <person name="Grimwood J."/>
            <person name="Gundlach H."/>
            <person name="Haberer G."/>
            <person name="Hellsten U."/>
            <person name="Mitros T."/>
            <person name="Poliakov A."/>
            <person name="Schmutz J."/>
            <person name="Spannagl M."/>
            <person name="Tang H."/>
            <person name="Wang X."/>
            <person name="Wicker T."/>
            <person name="Bharti A.K."/>
            <person name="Chapman J."/>
            <person name="Feltus F.A."/>
            <person name="Gowik U."/>
            <person name="Grigoriev I.V."/>
            <person name="Lyons E."/>
            <person name="Maher C.A."/>
            <person name="Martis M."/>
            <person name="Narechania A."/>
            <person name="Otillar R.P."/>
            <person name="Penning B.W."/>
            <person name="Salamov A.A."/>
            <person name="Wang Y."/>
            <person name="Zhang L."/>
            <person name="Carpita N.C."/>
            <person name="Freeling M."/>
            <person name="Gingle A.R."/>
            <person name="Hash C.T."/>
            <person name="Keller B."/>
            <person name="Klein P."/>
            <person name="Kresovich S."/>
            <person name="McCann M.C."/>
            <person name="Ming R."/>
            <person name="Peterson D.G."/>
            <person name="Mehboob-ur-Rahman"/>
            <person name="Ware D."/>
            <person name="Westhoff P."/>
            <person name="Mayer K.F."/>
            <person name="Messing J."/>
            <person name="Rokhsar D.S."/>
        </authorList>
    </citation>
    <scope>NUCLEOTIDE SEQUENCE [LARGE SCALE GENOMIC DNA]</scope>
    <source>
        <strain evidence="4">cv. BTx623</strain>
    </source>
</reference>
<dbReference type="Proteomes" id="UP000000768">
    <property type="component" value="Chromosome 10"/>
</dbReference>
<dbReference type="AlphaFoldDB" id="A0A194YGP4"/>
<feature type="region of interest" description="Disordered" evidence="1">
    <location>
        <begin position="190"/>
        <end position="223"/>
    </location>
</feature>
<feature type="compositionally biased region" description="Acidic residues" evidence="1">
    <location>
        <begin position="1"/>
        <end position="11"/>
    </location>
</feature>
<organism evidence="3 4">
    <name type="scientific">Sorghum bicolor</name>
    <name type="common">Sorghum</name>
    <name type="synonym">Sorghum vulgare</name>
    <dbReference type="NCBI Taxonomy" id="4558"/>
    <lineage>
        <taxon>Eukaryota</taxon>
        <taxon>Viridiplantae</taxon>
        <taxon>Streptophyta</taxon>
        <taxon>Embryophyta</taxon>
        <taxon>Tracheophyta</taxon>
        <taxon>Spermatophyta</taxon>
        <taxon>Magnoliopsida</taxon>
        <taxon>Liliopsida</taxon>
        <taxon>Poales</taxon>
        <taxon>Poaceae</taxon>
        <taxon>PACMAD clade</taxon>
        <taxon>Panicoideae</taxon>
        <taxon>Andropogonodae</taxon>
        <taxon>Andropogoneae</taxon>
        <taxon>Sorghinae</taxon>
        <taxon>Sorghum</taxon>
    </lineage>
</organism>
<dbReference type="InParanoid" id="A0A194YGP4"/>
<accession>A0A194YGP4</accession>
<keyword evidence="4" id="KW-1185">Reference proteome</keyword>
<proteinExistence type="predicted"/>
<dbReference type="Pfam" id="PF03140">
    <property type="entry name" value="DUF247"/>
    <property type="match status" value="1"/>
</dbReference>
<dbReference type="InterPro" id="IPR004158">
    <property type="entry name" value="DUF247_pln"/>
</dbReference>
<dbReference type="OMA" id="CYLLTEY"/>